<dbReference type="Gene3D" id="3.40.710.10">
    <property type="entry name" value="DD-peptidase/beta-lactamase superfamily"/>
    <property type="match status" value="1"/>
</dbReference>
<feature type="signal peptide" evidence="1">
    <location>
        <begin position="1"/>
        <end position="22"/>
    </location>
</feature>
<keyword evidence="1" id="KW-0732">Signal</keyword>
<sequence length="380" mass="42224">MQKRYSLPGLLLCLSVACSSRAAENPITPSEAKIDRMVEQFIERRGVPGISVALGSSDEVLLAKAYGLSNVEHEVPATTDTVFRTASICKMFTAVAILQLAEQEKLDLDEPVASYFPELDKNDWTFTTRQLLGHLAGVRHYKSSNEPRSTRYFPDVQSALVTFVNDPLLHDPGSQYKYTTFGYNLLGAIVERQSGQDYADYIDQHIGKRASMPNTQVDNHFRIIPHRSAGYMRMQREDNAPMSLRRDFKRGELCNAALHDTSMKVPGGGMLSTPTDLFNFAKALLGGKLVTKETMQEMWTEQQTSDGDKTSYGLGFRLYDDDQTKLTGHSGGQCGVSTQLLMNPKTGNTVTVMCNLENTELYPLALKLLNAVDQETNPSD</sequence>
<dbReference type="PROSITE" id="PS51257">
    <property type="entry name" value="PROKAR_LIPOPROTEIN"/>
    <property type="match status" value="1"/>
</dbReference>
<dbReference type="Pfam" id="PF00144">
    <property type="entry name" value="Beta-lactamase"/>
    <property type="match status" value="1"/>
</dbReference>
<organism evidence="3 4">
    <name type="scientific">Aeoliella straminimaris</name>
    <dbReference type="NCBI Taxonomy" id="2954799"/>
    <lineage>
        <taxon>Bacteria</taxon>
        <taxon>Pseudomonadati</taxon>
        <taxon>Planctomycetota</taxon>
        <taxon>Planctomycetia</taxon>
        <taxon>Pirellulales</taxon>
        <taxon>Lacipirellulaceae</taxon>
        <taxon>Aeoliella</taxon>
    </lineage>
</organism>
<dbReference type="GO" id="GO:0008233">
    <property type="term" value="F:peptidase activity"/>
    <property type="evidence" value="ECO:0007669"/>
    <property type="project" value="TreeGrafter"/>
</dbReference>
<dbReference type="EMBL" id="JAMXLR010000089">
    <property type="protein sequence ID" value="MCO6047100.1"/>
    <property type="molecule type" value="Genomic_DNA"/>
</dbReference>
<proteinExistence type="predicted"/>
<dbReference type="GO" id="GO:0019216">
    <property type="term" value="P:regulation of lipid metabolic process"/>
    <property type="evidence" value="ECO:0007669"/>
    <property type="project" value="TreeGrafter"/>
</dbReference>
<dbReference type="PANTHER" id="PTHR46520">
    <property type="entry name" value="SERINE BETA-LACTAMASE-LIKE PROTEIN LACTB, MITOCHONDRIAL"/>
    <property type="match status" value="1"/>
</dbReference>
<reference evidence="3" key="1">
    <citation type="submission" date="2022-06" db="EMBL/GenBank/DDBJ databases">
        <title>Aeoliella straminimaris, a novel planctomycete from sediments.</title>
        <authorList>
            <person name="Vitorino I.R."/>
            <person name="Lage O.M."/>
        </authorList>
    </citation>
    <scope>NUCLEOTIDE SEQUENCE</scope>
    <source>
        <strain evidence="3">ICT_H6.2</strain>
    </source>
</reference>
<evidence type="ECO:0000256" key="1">
    <source>
        <dbReference type="SAM" id="SignalP"/>
    </source>
</evidence>
<dbReference type="AlphaFoldDB" id="A0A9X2FDS6"/>
<evidence type="ECO:0000313" key="3">
    <source>
        <dbReference type="EMBL" id="MCO6047100.1"/>
    </source>
</evidence>
<keyword evidence="4" id="KW-1185">Reference proteome</keyword>
<evidence type="ECO:0000259" key="2">
    <source>
        <dbReference type="Pfam" id="PF00144"/>
    </source>
</evidence>
<comment type="caution">
    <text evidence="3">The sequence shown here is derived from an EMBL/GenBank/DDBJ whole genome shotgun (WGS) entry which is preliminary data.</text>
</comment>
<dbReference type="PANTHER" id="PTHR46520:SF1">
    <property type="entry name" value="SERINE BETA-LACTAMASE-LIKE PROTEIN LACTB, MITOCHONDRIAL"/>
    <property type="match status" value="1"/>
</dbReference>
<gene>
    <name evidence="3" type="ORF">NG895_24650</name>
</gene>
<dbReference type="InterPro" id="IPR052794">
    <property type="entry name" value="Mito_Ser_Protease_LACTB"/>
</dbReference>
<dbReference type="SUPFAM" id="SSF56601">
    <property type="entry name" value="beta-lactamase/transpeptidase-like"/>
    <property type="match status" value="1"/>
</dbReference>
<evidence type="ECO:0000313" key="4">
    <source>
        <dbReference type="Proteomes" id="UP001155241"/>
    </source>
</evidence>
<dbReference type="GO" id="GO:0006508">
    <property type="term" value="P:proteolysis"/>
    <property type="evidence" value="ECO:0007669"/>
    <property type="project" value="TreeGrafter"/>
</dbReference>
<dbReference type="InterPro" id="IPR012338">
    <property type="entry name" value="Beta-lactam/transpept-like"/>
</dbReference>
<dbReference type="InterPro" id="IPR001466">
    <property type="entry name" value="Beta-lactam-related"/>
</dbReference>
<dbReference type="RefSeq" id="WP_252855213.1">
    <property type="nucleotide sequence ID" value="NZ_JAMXLR010000089.1"/>
</dbReference>
<name>A0A9X2FDS6_9BACT</name>
<feature type="chain" id="PRO_5040756109" evidence="1">
    <location>
        <begin position="23"/>
        <end position="380"/>
    </location>
</feature>
<dbReference type="Proteomes" id="UP001155241">
    <property type="component" value="Unassembled WGS sequence"/>
</dbReference>
<accession>A0A9X2FDS6</accession>
<protein>
    <submittedName>
        <fullName evidence="3">Beta-lactamase family protein</fullName>
    </submittedName>
</protein>
<feature type="domain" description="Beta-lactamase-related" evidence="2">
    <location>
        <begin position="34"/>
        <end position="359"/>
    </location>
</feature>